<comment type="subunit">
    <text evidence="1">Monomer.</text>
</comment>
<dbReference type="InterPro" id="IPR004161">
    <property type="entry name" value="EFTu-like_2"/>
</dbReference>
<dbReference type="GO" id="GO:0003924">
    <property type="term" value="F:GTPase activity"/>
    <property type="evidence" value="ECO:0007669"/>
    <property type="project" value="InterPro"/>
</dbReference>
<dbReference type="InterPro" id="IPR031157">
    <property type="entry name" value="G_TR_CS"/>
</dbReference>
<evidence type="ECO:0000256" key="8">
    <source>
        <dbReference type="ARBA" id="ARBA00022842"/>
    </source>
</evidence>
<dbReference type="PROSITE" id="PS51722">
    <property type="entry name" value="G_TR_2"/>
    <property type="match status" value="1"/>
</dbReference>
<dbReference type="GO" id="GO:0070125">
    <property type="term" value="P:mitochondrial translational elongation"/>
    <property type="evidence" value="ECO:0007669"/>
    <property type="project" value="TreeGrafter"/>
</dbReference>
<evidence type="ECO:0000256" key="1">
    <source>
        <dbReference type="ARBA" id="ARBA00011245"/>
    </source>
</evidence>
<dbReference type="EMBL" id="JAAOIC020000019">
    <property type="protein sequence ID" value="KAG8041320.1"/>
    <property type="molecule type" value="Genomic_DNA"/>
</dbReference>
<dbReference type="InterPro" id="IPR050055">
    <property type="entry name" value="EF-Tu_GTPase"/>
</dbReference>
<dbReference type="Pfam" id="PF03144">
    <property type="entry name" value="GTP_EFTU_D2"/>
    <property type="match status" value="1"/>
</dbReference>
<dbReference type="InterPro" id="IPR005225">
    <property type="entry name" value="Small_GTP-bd"/>
</dbReference>
<evidence type="ECO:0000256" key="10">
    <source>
        <dbReference type="ARBA" id="ARBA00023134"/>
    </source>
</evidence>
<dbReference type="InterPro" id="IPR004160">
    <property type="entry name" value="Transl_elong_EFTu/EF1A_C"/>
</dbReference>
<dbReference type="Proteomes" id="UP000729913">
    <property type="component" value="Unassembled WGS sequence"/>
</dbReference>
<keyword evidence="8" id="KW-0460">Magnesium</keyword>
<reference evidence="12" key="1">
    <citation type="submission" date="2020-03" db="EMBL/GenBank/DDBJ databases">
        <authorList>
            <person name="Chebbi M.A."/>
            <person name="Drezen J.M."/>
        </authorList>
    </citation>
    <scope>NUCLEOTIDE SEQUENCE</scope>
    <source>
        <tissue evidence="12">Whole body</tissue>
    </source>
</reference>
<dbReference type="Pfam" id="PF03143">
    <property type="entry name" value="GTP_EFTU_D3"/>
    <property type="match status" value="1"/>
</dbReference>
<evidence type="ECO:0000256" key="5">
    <source>
        <dbReference type="ARBA" id="ARBA00022741"/>
    </source>
</evidence>
<dbReference type="PANTHER" id="PTHR43721">
    <property type="entry name" value="ELONGATION FACTOR TU-RELATED"/>
    <property type="match status" value="1"/>
</dbReference>
<keyword evidence="7" id="KW-0378">Hydrolase</keyword>
<dbReference type="AlphaFoldDB" id="A0A8J5R7S2"/>
<evidence type="ECO:0000256" key="4">
    <source>
        <dbReference type="ARBA" id="ARBA00022723"/>
    </source>
</evidence>
<keyword evidence="3" id="KW-0963">Cytoplasm</keyword>
<evidence type="ECO:0000256" key="6">
    <source>
        <dbReference type="ARBA" id="ARBA00022768"/>
    </source>
</evidence>
<dbReference type="CDD" id="cd03697">
    <property type="entry name" value="EFTU_II"/>
    <property type="match status" value="1"/>
</dbReference>
<protein>
    <recommendedName>
        <fullName evidence="2">protein-synthesizing GTPase</fullName>
        <ecNumber evidence="2">3.6.5.3</ecNumber>
    </recommendedName>
</protein>
<dbReference type="OrthoDB" id="2067at2759"/>
<dbReference type="PANTHER" id="PTHR43721:SF2">
    <property type="entry name" value="ELONGATION FACTOR TU, MITOCHONDRIAL"/>
    <property type="match status" value="1"/>
</dbReference>
<dbReference type="FunFam" id="2.40.30.10:FF:000085">
    <property type="entry name" value="Elongation factor Tu"/>
    <property type="match status" value="1"/>
</dbReference>
<dbReference type="PROSITE" id="PS00301">
    <property type="entry name" value="G_TR_1"/>
    <property type="match status" value="1"/>
</dbReference>
<keyword evidence="9" id="KW-0648">Protein biosynthesis</keyword>
<dbReference type="CDD" id="cd03706">
    <property type="entry name" value="mtEFTU_III"/>
    <property type="match status" value="1"/>
</dbReference>
<gene>
    <name evidence="12" type="ORF">G9C98_002308</name>
</gene>
<evidence type="ECO:0000313" key="12">
    <source>
        <dbReference type="EMBL" id="KAG8041320.1"/>
    </source>
</evidence>
<keyword evidence="4" id="KW-0479">Metal-binding</keyword>
<dbReference type="CDD" id="cd01884">
    <property type="entry name" value="EF_Tu"/>
    <property type="match status" value="1"/>
</dbReference>
<dbReference type="GO" id="GO:0005525">
    <property type="term" value="F:GTP binding"/>
    <property type="evidence" value="ECO:0007669"/>
    <property type="project" value="UniProtKB-KW"/>
</dbReference>
<name>A0A8J5R7S2_9HYME</name>
<keyword evidence="10" id="KW-0342">GTP-binding</keyword>
<dbReference type="EC" id="3.6.5.3" evidence="2"/>
<evidence type="ECO:0000256" key="7">
    <source>
        <dbReference type="ARBA" id="ARBA00022801"/>
    </source>
</evidence>
<dbReference type="Pfam" id="PF00009">
    <property type="entry name" value="GTP_EFTU"/>
    <property type="match status" value="1"/>
</dbReference>
<organism evidence="12 13">
    <name type="scientific">Cotesia typhae</name>
    <dbReference type="NCBI Taxonomy" id="2053667"/>
    <lineage>
        <taxon>Eukaryota</taxon>
        <taxon>Metazoa</taxon>
        <taxon>Ecdysozoa</taxon>
        <taxon>Arthropoda</taxon>
        <taxon>Hexapoda</taxon>
        <taxon>Insecta</taxon>
        <taxon>Pterygota</taxon>
        <taxon>Neoptera</taxon>
        <taxon>Endopterygota</taxon>
        <taxon>Hymenoptera</taxon>
        <taxon>Apocrita</taxon>
        <taxon>Ichneumonoidea</taxon>
        <taxon>Braconidae</taxon>
        <taxon>Microgastrinae</taxon>
        <taxon>Cotesia</taxon>
    </lineage>
</organism>
<keyword evidence="13" id="KW-1185">Reference proteome</keyword>
<dbReference type="GO" id="GO:0003746">
    <property type="term" value="F:translation elongation factor activity"/>
    <property type="evidence" value="ECO:0007669"/>
    <property type="project" value="UniProtKB-KW"/>
</dbReference>
<dbReference type="NCBIfam" id="NF009373">
    <property type="entry name" value="PRK12736.1"/>
    <property type="match status" value="1"/>
</dbReference>
<accession>A0A8J5R7S2</accession>
<evidence type="ECO:0000256" key="3">
    <source>
        <dbReference type="ARBA" id="ARBA00022490"/>
    </source>
</evidence>
<dbReference type="GO" id="GO:0046872">
    <property type="term" value="F:metal ion binding"/>
    <property type="evidence" value="ECO:0007669"/>
    <property type="project" value="UniProtKB-KW"/>
</dbReference>
<dbReference type="NCBIfam" id="TIGR00231">
    <property type="entry name" value="small_GTP"/>
    <property type="match status" value="1"/>
</dbReference>
<feature type="domain" description="Tr-type G" evidence="11">
    <location>
        <begin position="65"/>
        <end position="261"/>
    </location>
</feature>
<dbReference type="FunFam" id="3.40.50.300:FF:000576">
    <property type="entry name" value="Elongation factor Tu"/>
    <property type="match status" value="1"/>
</dbReference>
<proteinExistence type="predicted"/>
<evidence type="ECO:0000259" key="11">
    <source>
        <dbReference type="PROSITE" id="PS51722"/>
    </source>
</evidence>
<dbReference type="InterPro" id="IPR000795">
    <property type="entry name" value="T_Tr_GTP-bd_dom"/>
</dbReference>
<evidence type="ECO:0000256" key="9">
    <source>
        <dbReference type="ARBA" id="ARBA00022917"/>
    </source>
</evidence>
<reference evidence="12" key="2">
    <citation type="submission" date="2021-04" db="EMBL/GenBank/DDBJ databases">
        <title>Genome-wide patterns of bracovirus chromosomal integration into multiple host tissues during parasitism.</title>
        <authorList>
            <person name="Chebbi M.A.C."/>
        </authorList>
    </citation>
    <scope>NUCLEOTIDE SEQUENCE</scope>
    <source>
        <tissue evidence="12">Whole body</tissue>
    </source>
</reference>
<keyword evidence="6" id="KW-0251">Elongation factor</keyword>
<dbReference type="NCBIfam" id="NF000766">
    <property type="entry name" value="PRK00049.1"/>
    <property type="match status" value="1"/>
</dbReference>
<dbReference type="GO" id="GO:0005739">
    <property type="term" value="C:mitochondrion"/>
    <property type="evidence" value="ECO:0007669"/>
    <property type="project" value="TreeGrafter"/>
</dbReference>
<dbReference type="InterPro" id="IPR033720">
    <property type="entry name" value="EFTU_2"/>
</dbReference>
<comment type="caution">
    <text evidence="12">The sequence shown here is derived from an EMBL/GenBank/DDBJ whole genome shotgun (WGS) entry which is preliminary data.</text>
</comment>
<sequence length="473" mass="52243">MSVLRNIFRPVYSAVKISAFNLNNINKKTFSVLRVFTEFSKLENKKINQPSISHTRNFSSEVNAEQICNIGTIGHVDHGKTTLTAAITKVLSEEFKNCKYVPFDQIDKAPEEKARGITINIAHVGYSTKLRRYAHTDCPGHSDFIKNMISGASQMDGAILVVAADDGTMPQTREHLFLAKQLNIKHIVVFINKADLVDDELLDLVEIEVRELLTDLGFDGISAPVIRGSALLGLNDDNSKLGVPAIKDLLDAVDNYVPTPKRDYDSPFLLPIDNVISVPGRGTVVVGTIKRGIIKKNAPADLLGFDEQTRTTVGDIQIFQKSVPQALAGENVGILLRSVKFNNVFRGMMLCQKDSLLSTNHFEAQMFLIETAEGGRHRPLPASGHCSPIYSSTWSVQCRFDLMLGQGNNMLMPGEQCSTKLTLIKRMPMMVGQTFTVREGRNTVATGQITKLLKPLIVDKRKLNQVVVPGLNN</sequence>
<keyword evidence="5" id="KW-0547">Nucleotide-binding</keyword>
<dbReference type="InterPro" id="IPR041709">
    <property type="entry name" value="EF-Tu_GTP-bd"/>
</dbReference>
<evidence type="ECO:0000256" key="2">
    <source>
        <dbReference type="ARBA" id="ARBA00011986"/>
    </source>
</evidence>
<evidence type="ECO:0000313" key="13">
    <source>
        <dbReference type="Proteomes" id="UP000729913"/>
    </source>
</evidence>